<gene>
    <name evidence="5" type="ORF">GGR28_000052</name>
</gene>
<keyword evidence="1" id="KW-0732">Signal</keyword>
<dbReference type="Pfam" id="PF13525">
    <property type="entry name" value="YfiO"/>
    <property type="match status" value="1"/>
</dbReference>
<dbReference type="InterPro" id="IPR011990">
    <property type="entry name" value="TPR-like_helical_dom_sf"/>
</dbReference>
<dbReference type="NCBIfam" id="TIGR03302">
    <property type="entry name" value="OM_YfiO"/>
    <property type="match status" value="1"/>
</dbReference>
<dbReference type="AlphaFoldDB" id="A0A840DWS0"/>
<dbReference type="Proteomes" id="UP000576209">
    <property type="component" value="Unassembled WGS sequence"/>
</dbReference>
<keyword evidence="2" id="KW-0472">Membrane</keyword>
<dbReference type="EMBL" id="JACIFF010000001">
    <property type="protein sequence ID" value="MBB4077451.1"/>
    <property type="molecule type" value="Genomic_DNA"/>
</dbReference>
<evidence type="ECO:0000313" key="6">
    <source>
        <dbReference type="Proteomes" id="UP000576209"/>
    </source>
</evidence>
<feature type="domain" description="Outer membrane lipoprotein BamD-like" evidence="4">
    <location>
        <begin position="33"/>
        <end position="207"/>
    </location>
</feature>
<dbReference type="RefSeq" id="WP_183493715.1">
    <property type="nucleotide sequence ID" value="NZ_JACIFF010000001.1"/>
</dbReference>
<reference evidence="5 6" key="1">
    <citation type="submission" date="2020-08" db="EMBL/GenBank/DDBJ databases">
        <title>Genomic Encyclopedia of Type Strains, Phase IV (KMG-IV): sequencing the most valuable type-strain genomes for metagenomic binning, comparative biology and taxonomic classification.</title>
        <authorList>
            <person name="Goeker M."/>
        </authorList>
    </citation>
    <scope>NUCLEOTIDE SEQUENCE [LARGE SCALE GENOMIC DNA]</scope>
    <source>
        <strain evidence="5 6">DSM 105137</strain>
    </source>
</reference>
<sequence>MQNSIKLTALLLVLTFFGCRSEFETIRMSTDPEYILQRANAYYDAGEYQRAQTLYELTIAPFRGRAEAEQIAYRYAYTYYYTEQFVLASYYFKNFATTYGGSDLREEADFMAAYSNYQLSPTYRLDQSYSVKAIEGFEEFANRYPNSERVTEANRLIDEMRAKMELKDFESAKLYMDIERYESALVSFENVLKDYPETQRAEEIRYLMAKVQYEYASRSFRLRQPERLEATIKLAQNFLDRYPGSEYLSEVDTILRKSEAQLKDLEDVRYQSTGTGA</sequence>
<dbReference type="PROSITE" id="PS51257">
    <property type="entry name" value="PROKAR_LIPOPROTEIN"/>
    <property type="match status" value="1"/>
</dbReference>
<dbReference type="SUPFAM" id="SSF48452">
    <property type="entry name" value="TPR-like"/>
    <property type="match status" value="1"/>
</dbReference>
<protein>
    <submittedName>
        <fullName evidence="5">Outer membrane protein assembly factor BamD</fullName>
    </submittedName>
</protein>
<comment type="caution">
    <text evidence="5">The sequence shown here is derived from an EMBL/GenBank/DDBJ whole genome shotgun (WGS) entry which is preliminary data.</text>
</comment>
<accession>A0A840DWS0</accession>
<evidence type="ECO:0000259" key="4">
    <source>
        <dbReference type="Pfam" id="PF13525"/>
    </source>
</evidence>
<evidence type="ECO:0000256" key="1">
    <source>
        <dbReference type="ARBA" id="ARBA00022729"/>
    </source>
</evidence>
<dbReference type="InterPro" id="IPR039565">
    <property type="entry name" value="BamD-like"/>
</dbReference>
<evidence type="ECO:0000256" key="3">
    <source>
        <dbReference type="ARBA" id="ARBA00023237"/>
    </source>
</evidence>
<evidence type="ECO:0000256" key="2">
    <source>
        <dbReference type="ARBA" id="ARBA00023136"/>
    </source>
</evidence>
<name>A0A840DWS0_9BACT</name>
<dbReference type="Gene3D" id="1.25.40.10">
    <property type="entry name" value="Tetratricopeptide repeat domain"/>
    <property type="match status" value="1"/>
</dbReference>
<keyword evidence="3" id="KW-0998">Cell outer membrane</keyword>
<organism evidence="5 6">
    <name type="scientific">Neolewinella aquimaris</name>
    <dbReference type="NCBI Taxonomy" id="1835722"/>
    <lineage>
        <taxon>Bacteria</taxon>
        <taxon>Pseudomonadati</taxon>
        <taxon>Bacteroidota</taxon>
        <taxon>Saprospiria</taxon>
        <taxon>Saprospirales</taxon>
        <taxon>Lewinellaceae</taxon>
        <taxon>Neolewinella</taxon>
    </lineage>
</organism>
<dbReference type="InterPro" id="IPR017689">
    <property type="entry name" value="BamD"/>
</dbReference>
<evidence type="ECO:0000313" key="5">
    <source>
        <dbReference type="EMBL" id="MBB4077451.1"/>
    </source>
</evidence>
<proteinExistence type="predicted"/>
<keyword evidence="6" id="KW-1185">Reference proteome</keyword>